<protein>
    <submittedName>
        <fullName evidence="2">GTP-binding protein</fullName>
    </submittedName>
</protein>
<reference evidence="2 3" key="1">
    <citation type="journal article" date="2019" name="ISME J.">
        <title>Deianiraea, an extracellular bacterium associated with the ciliate Paramecium, suggests an alternative scenario for the evolution of Rickettsiales.</title>
        <authorList>
            <person name="Castelli M."/>
            <person name="Sabaneyeva E."/>
            <person name="Lanzoni O."/>
            <person name="Lebedeva N."/>
            <person name="Floriano A.M."/>
            <person name="Gaiarsa S."/>
            <person name="Benken K."/>
            <person name="Modeo L."/>
            <person name="Bandi C."/>
            <person name="Potekhin A."/>
            <person name="Sassera D."/>
            <person name="Petroni G."/>
        </authorList>
    </citation>
    <scope>NUCLEOTIDE SEQUENCE [LARGE SCALE GENOMIC DNA]</scope>
    <source>
        <strain evidence="2">CyL4-1</strain>
    </source>
</reference>
<organism evidence="2 3">
    <name type="scientific">Candidatus Deianiraea vastatrix</name>
    <dbReference type="NCBI Taxonomy" id="2163644"/>
    <lineage>
        <taxon>Bacteria</taxon>
        <taxon>Pseudomonadati</taxon>
        <taxon>Pseudomonadota</taxon>
        <taxon>Alphaproteobacteria</taxon>
        <taxon>Rickettsiales</taxon>
        <taxon>Candidatus Deianiraeaceae</taxon>
        <taxon>Candidatus Deianiraea</taxon>
    </lineage>
</organism>
<evidence type="ECO:0000313" key="2">
    <source>
        <dbReference type="EMBL" id="QED23909.1"/>
    </source>
</evidence>
<dbReference type="InterPro" id="IPR007172">
    <property type="entry name" value="DUF374"/>
</dbReference>
<evidence type="ECO:0000259" key="1">
    <source>
        <dbReference type="Pfam" id="PF04028"/>
    </source>
</evidence>
<evidence type="ECO:0000313" key="3">
    <source>
        <dbReference type="Proteomes" id="UP000321934"/>
    </source>
</evidence>
<feature type="domain" description="DUF374" evidence="1">
    <location>
        <begin position="74"/>
        <end position="142"/>
    </location>
</feature>
<name>A0A5B8XG99_9RICK</name>
<gene>
    <name evidence="2" type="ORF">Deia_01128</name>
</gene>
<accession>A0A5B8XG99</accession>
<proteinExistence type="predicted"/>
<sequence length="250" mass="29201">MSVNKAVKNFIIRQVWRILSYILLLLLLLIRFSCRIKMIYDVIGVNEDVGENGRVFYFLWHKSGTATIAFTKIFQKNYDMYVTLSNNKSTLLMRFAFRALGCFIIDGSRHKGYLGSVKEILNIMSCKKNVAICVTPDGPRGPDMQIQDATLFKIAKRYGVQIRFLCPLSENIFEFNTWEKIYLLKPFSRGFLLNQVVITKDELEKFSPDELRQLCEERMFEAFSRLRKMCNLPNVVQGAVKKSRYQKERD</sequence>
<dbReference type="Proteomes" id="UP000321934">
    <property type="component" value="Chromosome"/>
</dbReference>
<dbReference type="AlphaFoldDB" id="A0A5B8XG99"/>
<dbReference type="EMBL" id="CP029077">
    <property type="protein sequence ID" value="QED23909.1"/>
    <property type="molecule type" value="Genomic_DNA"/>
</dbReference>
<dbReference type="Pfam" id="PF04028">
    <property type="entry name" value="DUF374"/>
    <property type="match status" value="1"/>
</dbReference>
<keyword evidence="3" id="KW-1185">Reference proteome</keyword>